<feature type="compositionally biased region" description="Polar residues" evidence="1">
    <location>
        <begin position="682"/>
        <end position="694"/>
    </location>
</feature>
<organism evidence="2 3">
    <name type="scientific">Bifiguratus adelaidae</name>
    <dbReference type="NCBI Taxonomy" id="1938954"/>
    <lineage>
        <taxon>Eukaryota</taxon>
        <taxon>Fungi</taxon>
        <taxon>Fungi incertae sedis</taxon>
        <taxon>Mucoromycota</taxon>
        <taxon>Mucoromycotina</taxon>
        <taxon>Endogonomycetes</taxon>
        <taxon>Endogonales</taxon>
        <taxon>Endogonales incertae sedis</taxon>
        <taxon>Bifiguratus</taxon>
    </lineage>
</organism>
<evidence type="ECO:0008006" key="4">
    <source>
        <dbReference type="Google" id="ProtNLM"/>
    </source>
</evidence>
<dbReference type="AlphaFoldDB" id="A0A261Y1H4"/>
<feature type="compositionally biased region" description="Polar residues" evidence="1">
    <location>
        <begin position="319"/>
        <end position="335"/>
    </location>
</feature>
<evidence type="ECO:0000313" key="3">
    <source>
        <dbReference type="Proteomes" id="UP000242875"/>
    </source>
</evidence>
<feature type="compositionally biased region" description="Polar residues" evidence="1">
    <location>
        <begin position="303"/>
        <end position="312"/>
    </location>
</feature>
<comment type="caution">
    <text evidence="2">The sequence shown here is derived from an EMBL/GenBank/DDBJ whole genome shotgun (WGS) entry which is preliminary data.</text>
</comment>
<feature type="compositionally biased region" description="Basic and acidic residues" evidence="1">
    <location>
        <begin position="405"/>
        <end position="420"/>
    </location>
</feature>
<feature type="compositionally biased region" description="Polar residues" evidence="1">
    <location>
        <begin position="438"/>
        <end position="448"/>
    </location>
</feature>
<proteinExistence type="predicted"/>
<feature type="region of interest" description="Disordered" evidence="1">
    <location>
        <begin position="291"/>
        <end position="454"/>
    </location>
</feature>
<keyword evidence="3" id="KW-1185">Reference proteome</keyword>
<accession>A0A261Y1H4</accession>
<feature type="region of interest" description="Disordered" evidence="1">
    <location>
        <begin position="680"/>
        <end position="703"/>
    </location>
</feature>
<dbReference type="PANTHER" id="PTHR47369">
    <property type="entry name" value="BTB/POZ DOMAIN-CONTAINING PROTEIN"/>
    <property type="match status" value="1"/>
</dbReference>
<sequence length="813" mass="90676">MASAVAISALEPLAEHLTSTGFDSGEFSDIELLVTYAPNAVDKTYNLHKLIISRSPYLHRVLIQETSTLSKFHLDLKNVLKRGRTGLWATRYPNLIVPIQERHIDFVFKWLYADNTEQLLETLDRADYFGVIHIANAFEVHALSLVVIRNLTSAEVIQPFDVTDIREVDILPFGSLPHQILEEHYLARLRDYVYEQRDILHQLPIRWMMKVFDSDGLIIPEEFGRYELLRDVTRKLQETKTGAESDPASAPHTDDSEAEEVLVVRTSTFLPFAADNHEQPHSDVLLEEAKENAPSRIPLPTTPKASRANNAKTPERKTPNSLSHHPVKASTSPRTPSRFVAKTAKSPLHTPTHSQQRLGEKSPSKMSVVSEDAKSTSHTYNQQSPSVTPKKRKHTCTAGRTPTPKHSEVLKSVENTERTAFESNTEDSADVDQKLDASSESDVSSNGATRKRTNKRLSPVEQCISFLNSGIVYTHMSSEQLRIVQQDGLVDCTVFQHALDQARRMDNFVIAEIRKLETHEDSDSEDEEIVQEKMDENPFDETSDKLSNAKVVVTKILPPKAVISPREFPKFRCAFPVTLYLTQEVSEAPYNATFFSETLAFAGMIYRVRAKVNAIAPGAIQNFGCVQGLGVVPVTAPTKGTDCYSCSFQLQRSVADFVKPIRNLDEDGADVKDVFSEAPVQDQPSQSQCPSTPKTIHGRAGIPVTPSTSRSSPLYKVKYHLFASNCCSSPAIDAKLHTILRHSVPAPVGSSLTISRYNTIRSAHHPVTVCTELGYEDAYSKDDADYMDSVLIMTDSSVKSLQLDLSCVIWMMN</sequence>
<dbReference type="OrthoDB" id="6359943at2759"/>
<feature type="region of interest" description="Disordered" evidence="1">
    <location>
        <begin position="238"/>
        <end position="258"/>
    </location>
</feature>
<reference evidence="2 3" key="1">
    <citation type="journal article" date="2017" name="Mycologia">
        <title>Bifiguratus adelaidae, gen. et sp. nov., a new member of Mucoromycotina in endophytic and soil-dwelling habitats.</title>
        <authorList>
            <person name="Torres-Cruz T.J."/>
            <person name="Billingsley Tobias T.L."/>
            <person name="Almatruk M."/>
            <person name="Hesse C."/>
            <person name="Kuske C.R."/>
            <person name="Desiro A."/>
            <person name="Benucci G.M."/>
            <person name="Bonito G."/>
            <person name="Stajich J.E."/>
            <person name="Dunlap C."/>
            <person name="Arnold A.E."/>
            <person name="Porras-Alfaro A."/>
        </authorList>
    </citation>
    <scope>NUCLEOTIDE SEQUENCE [LARGE SCALE GENOMIC DNA]</scope>
    <source>
        <strain evidence="2 3">AZ0501</strain>
    </source>
</reference>
<dbReference type="EMBL" id="MVBO01000044">
    <property type="protein sequence ID" value="OZJ04354.1"/>
    <property type="molecule type" value="Genomic_DNA"/>
</dbReference>
<evidence type="ECO:0000256" key="1">
    <source>
        <dbReference type="SAM" id="MobiDB-lite"/>
    </source>
</evidence>
<gene>
    <name evidence="2" type="ORF">BZG36_02369</name>
</gene>
<dbReference type="Proteomes" id="UP000242875">
    <property type="component" value="Unassembled WGS sequence"/>
</dbReference>
<name>A0A261Y1H4_9FUNG</name>
<protein>
    <recommendedName>
        <fullName evidence="4">BTB domain-containing protein</fullName>
    </recommendedName>
</protein>
<dbReference type="PANTHER" id="PTHR47369:SF1">
    <property type="entry name" value="BTB_POZ DOMAIN-CONTAINING PROTEIN"/>
    <property type="match status" value="1"/>
</dbReference>
<feature type="compositionally biased region" description="Polar residues" evidence="1">
    <location>
        <begin position="376"/>
        <end position="387"/>
    </location>
</feature>
<evidence type="ECO:0000313" key="2">
    <source>
        <dbReference type="EMBL" id="OZJ04354.1"/>
    </source>
</evidence>